<evidence type="ECO:0000256" key="2">
    <source>
        <dbReference type="SAM" id="MobiDB-lite"/>
    </source>
</evidence>
<evidence type="ECO:0000313" key="5">
    <source>
        <dbReference type="EMBL" id="MDJ1372253.1"/>
    </source>
</evidence>
<dbReference type="InterPro" id="IPR029050">
    <property type="entry name" value="Immunoprotect_excell_Ig-like"/>
</dbReference>
<feature type="compositionally biased region" description="Acidic residues" evidence="2">
    <location>
        <begin position="113"/>
        <end position="130"/>
    </location>
</feature>
<dbReference type="RefSeq" id="WP_051267142.1">
    <property type="nucleotide sequence ID" value="NZ_CP028426.1"/>
</dbReference>
<feature type="compositionally biased region" description="Low complexity" evidence="2">
    <location>
        <begin position="16"/>
        <end position="52"/>
    </location>
</feature>
<evidence type="ECO:0000259" key="4">
    <source>
        <dbReference type="Pfam" id="PF11611"/>
    </source>
</evidence>
<feature type="region of interest" description="Disordered" evidence="2">
    <location>
        <begin position="85"/>
        <end position="134"/>
    </location>
</feature>
<comment type="caution">
    <text evidence="5">The sequence shown here is derived from an EMBL/GenBank/DDBJ whole genome shotgun (WGS) entry which is preliminary data.</text>
</comment>
<keyword evidence="6" id="KW-1185">Reference proteome</keyword>
<feature type="compositionally biased region" description="Polar residues" evidence="2">
    <location>
        <begin position="1"/>
        <end position="15"/>
    </location>
</feature>
<keyword evidence="3" id="KW-1133">Transmembrane helix</keyword>
<dbReference type="Pfam" id="PF11611">
    <property type="entry name" value="DUF4352"/>
    <property type="match status" value="1"/>
</dbReference>
<gene>
    <name evidence="5" type="ORF">C7K25_12880</name>
</gene>
<keyword evidence="1" id="KW-0732">Signal</keyword>
<feature type="domain" description="DUF4352" evidence="4">
    <location>
        <begin position="136"/>
        <end position="257"/>
    </location>
</feature>
<dbReference type="Gene3D" id="2.60.40.1240">
    <property type="match status" value="1"/>
</dbReference>
<reference evidence="5" key="2">
    <citation type="journal article" date="2022" name="Sci. Rep.">
        <title>In silico prediction of the enzymes involved in the degradation of the herbicide molinate by Gulosibacter molinativorax ON4T.</title>
        <authorList>
            <person name="Lopes A.R."/>
            <person name="Bunin E."/>
            <person name="Viana A.T."/>
            <person name="Froufe H."/>
            <person name="Munoz-Merida A."/>
            <person name="Pinho D."/>
            <person name="Figueiredo J."/>
            <person name="Barroso C."/>
            <person name="Vaz-Moreira I."/>
            <person name="Bellanger X."/>
            <person name="Egas C."/>
            <person name="Nunes O.C."/>
        </authorList>
    </citation>
    <scope>NUCLEOTIDE SEQUENCE</scope>
    <source>
        <strain evidence="5">ON4</strain>
    </source>
</reference>
<accession>A0ABT7CAY7</accession>
<dbReference type="EMBL" id="PXVD01000022">
    <property type="protein sequence ID" value="MDJ1372253.1"/>
    <property type="molecule type" value="Genomic_DNA"/>
</dbReference>
<name>A0ABT7CAY7_9MICO</name>
<dbReference type="InterPro" id="IPR029051">
    <property type="entry name" value="DUF4352"/>
</dbReference>
<evidence type="ECO:0000313" key="6">
    <source>
        <dbReference type="Proteomes" id="UP001170379"/>
    </source>
</evidence>
<dbReference type="Proteomes" id="UP001170379">
    <property type="component" value="Unassembled WGS sequence"/>
</dbReference>
<proteinExistence type="predicted"/>
<feature type="compositionally biased region" description="Low complexity" evidence="2">
    <location>
        <begin position="95"/>
        <end position="112"/>
    </location>
</feature>
<keyword evidence="3" id="KW-0472">Membrane</keyword>
<sequence>MTNQNNFTPPNSPDNQGQPGQYQGQQYQGQKYQGQAQPGQQYQGQQYQGQPDQPKKKNWFARHKVLTGIGIAVIVIGLFAAIGGGGGSSDDEPAADPVAAENQDAGAPAEEAAPAEEDAAEEAAPAEEESNAAASIGDAVTSGDLEFTITGVENGGTEVGSEYLNKTAQGEYFFVHVSVTNTGNEAVSFFGSNQKLVDSQGRQHETDSSASLYMEDNDTLFTEINPGNTVDGTLVFDIPADAEPVEVIVQDGMFDDEVPVNIAGGSSEG</sequence>
<organism evidence="5 6">
    <name type="scientific">Gulosibacter molinativorax</name>
    <dbReference type="NCBI Taxonomy" id="256821"/>
    <lineage>
        <taxon>Bacteria</taxon>
        <taxon>Bacillati</taxon>
        <taxon>Actinomycetota</taxon>
        <taxon>Actinomycetes</taxon>
        <taxon>Micrococcales</taxon>
        <taxon>Microbacteriaceae</taxon>
        <taxon>Gulosibacter</taxon>
    </lineage>
</organism>
<feature type="transmembrane region" description="Helical" evidence="3">
    <location>
        <begin position="65"/>
        <end position="84"/>
    </location>
</feature>
<evidence type="ECO:0000256" key="1">
    <source>
        <dbReference type="ARBA" id="ARBA00022729"/>
    </source>
</evidence>
<keyword evidence="3" id="KW-0812">Transmembrane</keyword>
<reference evidence="5" key="1">
    <citation type="submission" date="2018-03" db="EMBL/GenBank/DDBJ databases">
        <authorList>
            <person name="Nunes O.C."/>
            <person name="Lopes A.R."/>
            <person name="Froufe H."/>
            <person name="Munoz-Merida A."/>
            <person name="Barroso C."/>
            <person name="Egas C."/>
        </authorList>
    </citation>
    <scope>NUCLEOTIDE SEQUENCE</scope>
    <source>
        <strain evidence="5">ON4</strain>
    </source>
</reference>
<protein>
    <submittedName>
        <fullName evidence="5">DUF4352 domain-containing protein</fullName>
    </submittedName>
</protein>
<feature type="region of interest" description="Disordered" evidence="2">
    <location>
        <begin position="1"/>
        <end position="55"/>
    </location>
</feature>
<evidence type="ECO:0000256" key="3">
    <source>
        <dbReference type="SAM" id="Phobius"/>
    </source>
</evidence>